<dbReference type="GO" id="GO:0016779">
    <property type="term" value="F:nucleotidyltransferase activity"/>
    <property type="evidence" value="ECO:0007669"/>
    <property type="project" value="UniProtKB-KW"/>
</dbReference>
<dbReference type="Proteomes" id="UP000254330">
    <property type="component" value="Unassembled WGS sequence"/>
</dbReference>
<evidence type="ECO:0000313" key="1">
    <source>
        <dbReference type="EMBL" id="STX08651.1"/>
    </source>
</evidence>
<dbReference type="SUPFAM" id="SSF52540">
    <property type="entry name" value="P-loop containing nucleoside triphosphate hydrolases"/>
    <property type="match status" value="1"/>
</dbReference>
<dbReference type="AlphaFoldDB" id="A0A2U3ACW5"/>
<sequence length="131" mass="14930">MHIIIGGAYNGKLAYVEQLLNNEQVSFFHGELPTDNTHGEMAVMTNFEAISQPYLQMDEMAAAALIFEEIMQSSVQFKQLYIVATDIGRGIVPIDATQRKQRDVLGRLYQMLFKESESITRVWYGIPQKLK</sequence>
<protein>
    <submittedName>
        <fullName evidence="2">Adenosylcobinamide kinase /adenosylcobinamide-phosphate guanylyltransferase</fullName>
    </submittedName>
    <submittedName>
        <fullName evidence="1">Adenosylcobinamide kinase/adenosylcobinamide-phosphate guanylyltransferase</fullName>
    </submittedName>
</protein>
<proteinExistence type="predicted"/>
<keyword evidence="1" id="KW-0418">Kinase</keyword>
<accession>A0A2U3ACW5</accession>
<reference evidence="1 3" key="1">
    <citation type="submission" date="2018-06" db="EMBL/GenBank/DDBJ databases">
        <authorList>
            <consortium name="Pathogen Informatics"/>
            <person name="Doyle S."/>
        </authorList>
    </citation>
    <scope>NUCLEOTIDE SEQUENCE [LARGE SCALE GENOMIC DNA]</scope>
    <source>
        <strain evidence="1 3">NCTC10597</strain>
    </source>
</reference>
<keyword evidence="1" id="KW-0808">Transferase</keyword>
<organism evidence="1 3">
    <name type="scientific">Kurthia zopfii</name>
    <dbReference type="NCBI Taxonomy" id="1650"/>
    <lineage>
        <taxon>Bacteria</taxon>
        <taxon>Bacillati</taxon>
        <taxon>Bacillota</taxon>
        <taxon>Bacilli</taxon>
        <taxon>Bacillales</taxon>
        <taxon>Caryophanaceae</taxon>
        <taxon>Kurthia</taxon>
    </lineage>
</organism>
<dbReference type="GO" id="GO:0009236">
    <property type="term" value="P:cobalamin biosynthetic process"/>
    <property type="evidence" value="ECO:0007669"/>
    <property type="project" value="UniProtKB-UniPathway"/>
</dbReference>
<evidence type="ECO:0000313" key="3">
    <source>
        <dbReference type="Proteomes" id="UP000254330"/>
    </source>
</evidence>
<reference evidence="2 4" key="2">
    <citation type="submission" date="2019-03" db="EMBL/GenBank/DDBJ databases">
        <title>Genomic Encyclopedia of Type Strains, Phase IV (KMG-IV): sequencing the most valuable type-strain genomes for metagenomic binning, comparative biology and taxonomic classification.</title>
        <authorList>
            <person name="Goeker M."/>
        </authorList>
    </citation>
    <scope>NUCLEOTIDE SEQUENCE [LARGE SCALE GENOMIC DNA]</scope>
    <source>
        <strain evidence="2 4">DSM 20580</strain>
    </source>
</reference>
<keyword evidence="1" id="KW-0548">Nucleotidyltransferase</keyword>
<dbReference type="OrthoDB" id="1766664at2"/>
<keyword evidence="4" id="KW-1185">Reference proteome</keyword>
<dbReference type="UniPathway" id="UPA00148">
    <property type="reaction ID" value="UER00236"/>
</dbReference>
<dbReference type="EMBL" id="UGNP01000001">
    <property type="protein sequence ID" value="STX08651.1"/>
    <property type="molecule type" value="Genomic_DNA"/>
</dbReference>
<dbReference type="GO" id="GO:0043752">
    <property type="term" value="F:adenosylcobinamide kinase activity"/>
    <property type="evidence" value="ECO:0007669"/>
    <property type="project" value="InterPro"/>
</dbReference>
<evidence type="ECO:0000313" key="4">
    <source>
        <dbReference type="Proteomes" id="UP000294641"/>
    </source>
</evidence>
<dbReference type="InterPro" id="IPR003203">
    <property type="entry name" value="CobU/CobP"/>
</dbReference>
<name>A0A2U3ACW5_9BACL</name>
<evidence type="ECO:0000313" key="2">
    <source>
        <dbReference type="EMBL" id="TDR38310.1"/>
    </source>
</evidence>
<dbReference type="InterPro" id="IPR027417">
    <property type="entry name" value="P-loop_NTPase"/>
</dbReference>
<dbReference type="Pfam" id="PF02283">
    <property type="entry name" value="CobU"/>
    <property type="match status" value="1"/>
</dbReference>
<dbReference type="Gene3D" id="3.40.50.300">
    <property type="entry name" value="P-loop containing nucleotide triphosphate hydrolases"/>
    <property type="match status" value="1"/>
</dbReference>
<comment type="caution">
    <text evidence="1">The sequence shown here is derived from an EMBL/GenBank/DDBJ whole genome shotgun (WGS) entry which is preliminary data.</text>
</comment>
<dbReference type="RefSeq" id="WP_109349678.1">
    <property type="nucleotide sequence ID" value="NZ_BJUE01000012.1"/>
</dbReference>
<dbReference type="Proteomes" id="UP000294641">
    <property type="component" value="Unassembled WGS sequence"/>
</dbReference>
<gene>
    <name evidence="2" type="ORF">DFR61_11740</name>
    <name evidence="1" type="ORF">NCTC10597_00317</name>
</gene>
<dbReference type="EMBL" id="SNZG01000017">
    <property type="protein sequence ID" value="TDR38310.1"/>
    <property type="molecule type" value="Genomic_DNA"/>
</dbReference>
<dbReference type="GO" id="GO:0000166">
    <property type="term" value="F:nucleotide binding"/>
    <property type="evidence" value="ECO:0007669"/>
    <property type="project" value="InterPro"/>
</dbReference>